<name>A0ABR4HHK9_9EURO</name>
<dbReference type="InterPro" id="IPR029058">
    <property type="entry name" value="AB_hydrolase_fold"/>
</dbReference>
<feature type="domain" description="AB hydrolase-1" evidence="1">
    <location>
        <begin position="25"/>
        <end position="236"/>
    </location>
</feature>
<accession>A0ABR4HHK9</accession>
<dbReference type="Proteomes" id="UP001610334">
    <property type="component" value="Unassembled WGS sequence"/>
</dbReference>
<proteinExistence type="predicted"/>
<dbReference type="SUPFAM" id="SSF53474">
    <property type="entry name" value="alpha/beta-Hydrolases"/>
    <property type="match status" value="1"/>
</dbReference>
<dbReference type="Pfam" id="PF12697">
    <property type="entry name" value="Abhydrolase_6"/>
    <property type="match status" value="1"/>
</dbReference>
<gene>
    <name evidence="2" type="ORF">BJX63DRAFT_431057</name>
</gene>
<dbReference type="GO" id="GO:0016787">
    <property type="term" value="F:hydrolase activity"/>
    <property type="evidence" value="ECO:0007669"/>
    <property type="project" value="UniProtKB-KW"/>
</dbReference>
<organism evidence="2 3">
    <name type="scientific">Aspergillus granulosus</name>
    <dbReference type="NCBI Taxonomy" id="176169"/>
    <lineage>
        <taxon>Eukaryota</taxon>
        <taxon>Fungi</taxon>
        <taxon>Dikarya</taxon>
        <taxon>Ascomycota</taxon>
        <taxon>Pezizomycotina</taxon>
        <taxon>Eurotiomycetes</taxon>
        <taxon>Eurotiomycetidae</taxon>
        <taxon>Eurotiales</taxon>
        <taxon>Aspergillaceae</taxon>
        <taxon>Aspergillus</taxon>
        <taxon>Aspergillus subgen. Nidulantes</taxon>
    </lineage>
</organism>
<dbReference type="EMBL" id="JBFXLT010000030">
    <property type="protein sequence ID" value="KAL2814955.1"/>
    <property type="molecule type" value="Genomic_DNA"/>
</dbReference>
<evidence type="ECO:0000313" key="2">
    <source>
        <dbReference type="EMBL" id="KAL2814955.1"/>
    </source>
</evidence>
<dbReference type="PANTHER" id="PTHR37017:SF11">
    <property type="entry name" value="ESTERASE_LIPASE_THIOESTERASE DOMAIN-CONTAINING PROTEIN"/>
    <property type="match status" value="1"/>
</dbReference>
<evidence type="ECO:0000313" key="3">
    <source>
        <dbReference type="Proteomes" id="UP001610334"/>
    </source>
</evidence>
<evidence type="ECO:0000259" key="1">
    <source>
        <dbReference type="Pfam" id="PF12697"/>
    </source>
</evidence>
<protein>
    <submittedName>
        <fullName evidence="2">Alpha/beta hydrolase fold-1</fullName>
    </submittedName>
</protein>
<comment type="caution">
    <text evidence="2">The sequence shown here is derived from an EMBL/GenBank/DDBJ whole genome shotgun (WGS) entry which is preliminary data.</text>
</comment>
<reference evidence="2 3" key="1">
    <citation type="submission" date="2024-07" db="EMBL/GenBank/DDBJ databases">
        <title>Section-level genome sequencing and comparative genomics of Aspergillus sections Usti and Cavernicolus.</title>
        <authorList>
            <consortium name="Lawrence Berkeley National Laboratory"/>
            <person name="Nybo J.L."/>
            <person name="Vesth T.C."/>
            <person name="Theobald S."/>
            <person name="Frisvad J.C."/>
            <person name="Larsen T.O."/>
            <person name="Kjaerboelling I."/>
            <person name="Rothschild-Mancinelli K."/>
            <person name="Lyhne E.K."/>
            <person name="Kogle M.E."/>
            <person name="Barry K."/>
            <person name="Clum A."/>
            <person name="Na H."/>
            <person name="Ledsgaard L."/>
            <person name="Lin J."/>
            <person name="Lipzen A."/>
            <person name="Kuo A."/>
            <person name="Riley R."/>
            <person name="Mondo S."/>
            <person name="Labutti K."/>
            <person name="Haridas S."/>
            <person name="Pangalinan J."/>
            <person name="Salamov A.A."/>
            <person name="Simmons B.A."/>
            <person name="Magnuson J.K."/>
            <person name="Chen J."/>
            <person name="Drula E."/>
            <person name="Henrissat B."/>
            <person name="Wiebenga A."/>
            <person name="Lubbers R.J."/>
            <person name="Gomes A.C."/>
            <person name="Makela M.R."/>
            <person name="Stajich J."/>
            <person name="Grigoriev I.V."/>
            <person name="Mortensen U.H."/>
            <person name="De Vries R.P."/>
            <person name="Baker S.E."/>
            <person name="Andersen M.R."/>
        </authorList>
    </citation>
    <scope>NUCLEOTIDE SEQUENCE [LARGE SCALE GENOMIC DNA]</scope>
    <source>
        <strain evidence="2 3">CBS 588.65</strain>
    </source>
</reference>
<keyword evidence="3" id="KW-1185">Reference proteome</keyword>
<sequence length="246" mass="26488">MASKPTVVFSIGAWLKPDTFDIIRTKLTERGIPSEAPAHPSIGAEPPNKTLADDVASLRSLVTRLIEEEGKDVVLVGHSYGGVVASCAAEGFAKADRKAAGQEGGVTMVAYMAAFALDKGQSLLDMLGGQYLPWMEVEGDYVRCSAGAAAAFHDLSPEEQLKQQAGLLHTSRAVFSGASTFEPWHQIPSAYILCEEDQALPLQFQEMLSAKLGTEHLYRVKSSHSPFLSIPDKLAEVLEDLISKSQ</sequence>
<dbReference type="InterPro" id="IPR000073">
    <property type="entry name" value="AB_hydrolase_1"/>
</dbReference>
<dbReference type="InterPro" id="IPR052897">
    <property type="entry name" value="Sec-Metab_Biosynth_Hydrolase"/>
</dbReference>
<dbReference type="Gene3D" id="3.40.50.1820">
    <property type="entry name" value="alpha/beta hydrolase"/>
    <property type="match status" value="1"/>
</dbReference>
<keyword evidence="2" id="KW-0378">Hydrolase</keyword>
<dbReference type="PANTHER" id="PTHR37017">
    <property type="entry name" value="AB HYDROLASE-1 DOMAIN-CONTAINING PROTEIN-RELATED"/>
    <property type="match status" value="1"/>
</dbReference>